<feature type="non-terminal residue" evidence="1">
    <location>
        <position position="1"/>
    </location>
</feature>
<protein>
    <submittedName>
        <fullName evidence="1">Uncharacterized protein</fullName>
    </submittedName>
</protein>
<gene>
    <name evidence="1" type="ORF">S01H1_76475</name>
</gene>
<proteinExistence type="predicted"/>
<name>X0Z6T8_9ZZZZ</name>
<accession>X0Z6T8</accession>
<dbReference type="AlphaFoldDB" id="X0Z6T8"/>
<sequence>PLEGRTHLLDACFSGGSQITAWYVAPFEDNHTPAAGDTYAVPGFTECTDYDEASRVQWQEGGAAAGVITNSLIKASLTFNAVKDIYGVALVGGGTAASTKDDQAGGGTLFCESQFSGGAEAVMSGSVLKVTVGITLSAVS</sequence>
<organism evidence="1">
    <name type="scientific">marine sediment metagenome</name>
    <dbReference type="NCBI Taxonomy" id="412755"/>
    <lineage>
        <taxon>unclassified sequences</taxon>
        <taxon>metagenomes</taxon>
        <taxon>ecological metagenomes</taxon>
    </lineage>
</organism>
<comment type="caution">
    <text evidence="1">The sequence shown here is derived from an EMBL/GenBank/DDBJ whole genome shotgun (WGS) entry which is preliminary data.</text>
</comment>
<reference evidence="1" key="1">
    <citation type="journal article" date="2014" name="Front. Microbiol.">
        <title>High frequency of phylogenetically diverse reductive dehalogenase-homologous genes in deep subseafloor sedimentary metagenomes.</title>
        <authorList>
            <person name="Kawai M."/>
            <person name="Futagami T."/>
            <person name="Toyoda A."/>
            <person name="Takaki Y."/>
            <person name="Nishi S."/>
            <person name="Hori S."/>
            <person name="Arai W."/>
            <person name="Tsubouchi T."/>
            <person name="Morono Y."/>
            <person name="Uchiyama I."/>
            <person name="Ito T."/>
            <person name="Fujiyama A."/>
            <person name="Inagaki F."/>
            <person name="Takami H."/>
        </authorList>
    </citation>
    <scope>NUCLEOTIDE SEQUENCE</scope>
    <source>
        <strain evidence="1">Expedition CK06-06</strain>
    </source>
</reference>
<evidence type="ECO:0000313" key="1">
    <source>
        <dbReference type="EMBL" id="GAG44296.1"/>
    </source>
</evidence>
<dbReference type="EMBL" id="BARS01051326">
    <property type="protein sequence ID" value="GAG44296.1"/>
    <property type="molecule type" value="Genomic_DNA"/>
</dbReference>